<dbReference type="PANTHER" id="PTHR42760:SF133">
    <property type="entry name" value="3-OXOACYL-[ACYL-CARRIER-PROTEIN] REDUCTASE"/>
    <property type="match status" value="1"/>
</dbReference>
<feature type="domain" description="Ketoreductase" evidence="3">
    <location>
        <begin position="7"/>
        <end position="187"/>
    </location>
</feature>
<dbReference type="KEGG" id="dov:DSCO28_01840"/>
<dbReference type="InterPro" id="IPR002347">
    <property type="entry name" value="SDR_fam"/>
</dbReference>
<protein>
    <submittedName>
        <fullName evidence="4">Short-chain dehydrogenase</fullName>
    </submittedName>
</protein>
<evidence type="ECO:0000256" key="2">
    <source>
        <dbReference type="ARBA" id="ARBA00023002"/>
    </source>
</evidence>
<dbReference type="SUPFAM" id="SSF51735">
    <property type="entry name" value="NAD(P)-binding Rossmann-fold domains"/>
    <property type="match status" value="1"/>
</dbReference>
<dbReference type="Gene3D" id="3.40.50.720">
    <property type="entry name" value="NAD(P)-binding Rossmann-like Domain"/>
    <property type="match status" value="1"/>
</dbReference>
<dbReference type="PRINTS" id="PR00081">
    <property type="entry name" value="GDHRDH"/>
</dbReference>
<dbReference type="Pfam" id="PF13561">
    <property type="entry name" value="adh_short_C2"/>
    <property type="match status" value="1"/>
</dbReference>
<reference evidence="4 5" key="1">
    <citation type="submission" date="2019-11" db="EMBL/GenBank/DDBJ databases">
        <title>Comparative genomics of hydrocarbon-degrading Desulfosarcina strains.</title>
        <authorList>
            <person name="Watanabe M."/>
            <person name="Kojima H."/>
            <person name="Fukui M."/>
        </authorList>
    </citation>
    <scope>NUCLEOTIDE SEQUENCE [LARGE SCALE GENOMIC DNA]</scope>
    <source>
        <strain evidence="4 5">28bB2T</strain>
    </source>
</reference>
<dbReference type="FunFam" id="3.40.50.720:FF:000173">
    <property type="entry name" value="3-oxoacyl-[acyl-carrier protein] reductase"/>
    <property type="match status" value="1"/>
</dbReference>
<proteinExistence type="inferred from homology"/>
<evidence type="ECO:0000313" key="5">
    <source>
        <dbReference type="Proteomes" id="UP000425960"/>
    </source>
</evidence>
<dbReference type="InterPro" id="IPR036291">
    <property type="entry name" value="NAD(P)-bd_dom_sf"/>
</dbReference>
<sequence>MNSKKQSVAVITGGNSGIGRSIAEAFVHQGSQVVIVGRNQETLAATSEALGSDTVWYQGDVSKSSEVATFVEKIVQKFPKIDVLINAAGFMHTITTTMPLSEAENLWDEVLNVNLKGSFLTSVAIAPYLARPGGRIINISSIGSFTGGSRAGGLAYASSKAGVNGLTYALARELSSQGITVNAIAPGFIQNTGFTGAWPEQIVQDIVKQIPVGRAGETSDIADTVLFLSSPKASFITGEILNVNGGWLFGR</sequence>
<evidence type="ECO:0000259" key="3">
    <source>
        <dbReference type="SMART" id="SM00822"/>
    </source>
</evidence>
<accession>A0A5K7ZBS9</accession>
<dbReference type="EMBL" id="AP021876">
    <property type="protein sequence ID" value="BBO79618.1"/>
    <property type="molecule type" value="Genomic_DNA"/>
</dbReference>
<name>A0A5K7ZBS9_9BACT</name>
<dbReference type="InterPro" id="IPR057326">
    <property type="entry name" value="KR_dom"/>
</dbReference>
<dbReference type="PANTHER" id="PTHR42760">
    <property type="entry name" value="SHORT-CHAIN DEHYDROGENASES/REDUCTASES FAMILY MEMBER"/>
    <property type="match status" value="1"/>
</dbReference>
<dbReference type="PRINTS" id="PR00080">
    <property type="entry name" value="SDRFAMILY"/>
</dbReference>
<dbReference type="Proteomes" id="UP000425960">
    <property type="component" value="Chromosome"/>
</dbReference>
<dbReference type="GO" id="GO:0016616">
    <property type="term" value="F:oxidoreductase activity, acting on the CH-OH group of donors, NAD or NADP as acceptor"/>
    <property type="evidence" value="ECO:0007669"/>
    <property type="project" value="UniProtKB-ARBA"/>
</dbReference>
<dbReference type="AlphaFoldDB" id="A0A5K7ZBS9"/>
<keyword evidence="2" id="KW-0560">Oxidoreductase</keyword>
<comment type="similarity">
    <text evidence="1">Belongs to the short-chain dehydrogenases/reductases (SDR) family.</text>
</comment>
<dbReference type="RefSeq" id="WP_155320760.1">
    <property type="nucleotide sequence ID" value="NZ_AP021876.1"/>
</dbReference>
<dbReference type="SMART" id="SM00822">
    <property type="entry name" value="PKS_KR"/>
    <property type="match status" value="1"/>
</dbReference>
<evidence type="ECO:0000313" key="4">
    <source>
        <dbReference type="EMBL" id="BBO79618.1"/>
    </source>
</evidence>
<evidence type="ECO:0000256" key="1">
    <source>
        <dbReference type="ARBA" id="ARBA00006484"/>
    </source>
</evidence>
<organism evidence="4 5">
    <name type="scientific">Desulfosarcina ovata subsp. sediminis</name>
    <dbReference type="NCBI Taxonomy" id="885957"/>
    <lineage>
        <taxon>Bacteria</taxon>
        <taxon>Pseudomonadati</taxon>
        <taxon>Thermodesulfobacteriota</taxon>
        <taxon>Desulfobacteria</taxon>
        <taxon>Desulfobacterales</taxon>
        <taxon>Desulfosarcinaceae</taxon>
        <taxon>Desulfosarcina</taxon>
    </lineage>
</organism>
<gene>
    <name evidence="4" type="ORF">DSCO28_01840</name>
</gene>